<organism evidence="3 4">
    <name type="scientific">Flammeovirga agarivorans</name>
    <dbReference type="NCBI Taxonomy" id="2726742"/>
    <lineage>
        <taxon>Bacteria</taxon>
        <taxon>Pseudomonadati</taxon>
        <taxon>Bacteroidota</taxon>
        <taxon>Cytophagia</taxon>
        <taxon>Cytophagales</taxon>
        <taxon>Flammeovirgaceae</taxon>
        <taxon>Flammeovirga</taxon>
    </lineage>
</organism>
<keyword evidence="1" id="KW-0175">Coiled coil</keyword>
<feature type="chain" id="PRO_5031198795" evidence="2">
    <location>
        <begin position="21"/>
        <end position="78"/>
    </location>
</feature>
<dbReference type="EMBL" id="JABAIL010000007">
    <property type="protein sequence ID" value="NLR93554.1"/>
    <property type="molecule type" value="Genomic_DNA"/>
</dbReference>
<evidence type="ECO:0000256" key="1">
    <source>
        <dbReference type="SAM" id="Coils"/>
    </source>
</evidence>
<feature type="signal peptide" evidence="2">
    <location>
        <begin position="1"/>
        <end position="20"/>
    </location>
</feature>
<name>A0A7X8SNN0_9BACT</name>
<sequence>MKNLLLITTTCIIATATANAQGLNIKTVQAEKENKTIHQLVEDRAQVRKEKRAAKKKEKESISFHEAVKNIVRKEDLS</sequence>
<evidence type="ECO:0000256" key="2">
    <source>
        <dbReference type="SAM" id="SignalP"/>
    </source>
</evidence>
<keyword evidence="4" id="KW-1185">Reference proteome</keyword>
<protein>
    <submittedName>
        <fullName evidence="3">Uncharacterized protein</fullName>
    </submittedName>
</protein>
<dbReference type="Proteomes" id="UP000585050">
    <property type="component" value="Unassembled WGS sequence"/>
</dbReference>
<evidence type="ECO:0000313" key="4">
    <source>
        <dbReference type="Proteomes" id="UP000585050"/>
    </source>
</evidence>
<proteinExistence type="predicted"/>
<evidence type="ECO:0000313" key="3">
    <source>
        <dbReference type="EMBL" id="NLR93554.1"/>
    </source>
</evidence>
<dbReference type="AlphaFoldDB" id="A0A7X8SNN0"/>
<comment type="caution">
    <text evidence="3">The sequence shown here is derived from an EMBL/GenBank/DDBJ whole genome shotgun (WGS) entry which is preliminary data.</text>
</comment>
<feature type="coiled-coil region" evidence="1">
    <location>
        <begin position="30"/>
        <end position="60"/>
    </location>
</feature>
<keyword evidence="2" id="KW-0732">Signal</keyword>
<dbReference type="RefSeq" id="WP_168884270.1">
    <property type="nucleotide sequence ID" value="NZ_JABAIL010000007.1"/>
</dbReference>
<reference evidence="3 4" key="1">
    <citation type="submission" date="2020-04" db="EMBL/GenBank/DDBJ databases">
        <title>Flammeovirga sp. SR4, a novel species isolated from seawater.</title>
        <authorList>
            <person name="Wang X."/>
        </authorList>
    </citation>
    <scope>NUCLEOTIDE SEQUENCE [LARGE SCALE GENOMIC DNA]</scope>
    <source>
        <strain evidence="3 4">SR4</strain>
    </source>
</reference>
<gene>
    <name evidence="3" type="ORF">HGP29_20315</name>
</gene>
<accession>A0A7X8SNN0</accession>